<protein>
    <submittedName>
        <fullName evidence="1">Uncharacterized protein</fullName>
    </submittedName>
</protein>
<reference evidence="1 2" key="1">
    <citation type="submission" date="2024-01" db="EMBL/GenBank/DDBJ databases">
        <authorList>
            <person name="Allen C."/>
            <person name="Tagirdzhanova G."/>
        </authorList>
    </citation>
    <scope>NUCLEOTIDE SEQUENCE [LARGE SCALE GENOMIC DNA]</scope>
</reference>
<name>A0ABP0C308_9PEZI</name>
<evidence type="ECO:0000313" key="1">
    <source>
        <dbReference type="EMBL" id="CAK7225560.1"/>
    </source>
</evidence>
<evidence type="ECO:0000313" key="2">
    <source>
        <dbReference type="Proteomes" id="UP001642482"/>
    </source>
</evidence>
<keyword evidence="2" id="KW-1185">Reference proteome</keyword>
<sequence>MFVHGAIVASNAVLITSRHASKAGPGPVLKDTYFPALDLALSELSVSWELAGQARTKFRAALSLRQQRLQEQLERQLQEQLSSTATVGGYNQKVDDTIYSNASLTIQGDGGPASESVEVAREEIHPSGQADALDGTYSWDDPMNIVDGNEAYWADLDTEFFTGWDTQFTSSILDDAVWNVDS</sequence>
<dbReference type="EMBL" id="CAWUHD010000061">
    <property type="protein sequence ID" value="CAK7225560.1"/>
    <property type="molecule type" value="Genomic_DNA"/>
</dbReference>
<dbReference type="Proteomes" id="UP001642482">
    <property type="component" value="Unassembled WGS sequence"/>
</dbReference>
<organism evidence="1 2">
    <name type="scientific">Sporothrix eucalyptigena</name>
    <dbReference type="NCBI Taxonomy" id="1812306"/>
    <lineage>
        <taxon>Eukaryota</taxon>
        <taxon>Fungi</taxon>
        <taxon>Dikarya</taxon>
        <taxon>Ascomycota</taxon>
        <taxon>Pezizomycotina</taxon>
        <taxon>Sordariomycetes</taxon>
        <taxon>Sordariomycetidae</taxon>
        <taxon>Ophiostomatales</taxon>
        <taxon>Ophiostomataceae</taxon>
        <taxon>Sporothrix</taxon>
    </lineage>
</organism>
<comment type="caution">
    <text evidence="1">The sequence shown here is derived from an EMBL/GenBank/DDBJ whole genome shotgun (WGS) entry which is preliminary data.</text>
</comment>
<accession>A0ABP0C308</accession>
<proteinExistence type="predicted"/>
<gene>
    <name evidence="1" type="ORF">SEUCBS140593_005942</name>
</gene>